<evidence type="ECO:0000313" key="1">
    <source>
        <dbReference type="EMBL" id="KAA0042373.1"/>
    </source>
</evidence>
<sequence length="194" mass="21938">MSFTNNLMIFCASDVSSLGFVRETLLKFKKLSSLVVNLGKSSIFMVGVDSESTTLLADMGHLHVRYLGLPLLSSRGKEEDKKGVKVAWGEVGEQMIYDATSRWESRLSEFIGSNREWRWPRVSMELLDLWQKVQGDVSNHVIQVMASSHRVGDEMLSCLGCVIRARKPVVLFQIIQTCVRAYAVSWHEDVQNLI</sequence>
<evidence type="ECO:0000313" key="3">
    <source>
        <dbReference type="Proteomes" id="UP000321393"/>
    </source>
</evidence>
<dbReference type="AlphaFoldDB" id="A0A5D3CVE8"/>
<gene>
    <name evidence="2" type="ORF">E5676_scaffold477G00780</name>
    <name evidence="1" type="ORF">E6C27_scaffold795G00890</name>
</gene>
<dbReference type="Proteomes" id="UP000321947">
    <property type="component" value="Unassembled WGS sequence"/>
</dbReference>
<dbReference type="Proteomes" id="UP000321393">
    <property type="component" value="Unassembled WGS sequence"/>
</dbReference>
<evidence type="ECO:0000313" key="2">
    <source>
        <dbReference type="EMBL" id="TYK15492.1"/>
    </source>
</evidence>
<comment type="caution">
    <text evidence="2">The sequence shown here is derived from an EMBL/GenBank/DDBJ whole genome shotgun (WGS) entry which is preliminary data.</text>
</comment>
<organism evidence="2 4">
    <name type="scientific">Cucumis melo var. makuwa</name>
    <name type="common">Oriental melon</name>
    <dbReference type="NCBI Taxonomy" id="1194695"/>
    <lineage>
        <taxon>Eukaryota</taxon>
        <taxon>Viridiplantae</taxon>
        <taxon>Streptophyta</taxon>
        <taxon>Embryophyta</taxon>
        <taxon>Tracheophyta</taxon>
        <taxon>Spermatophyta</taxon>
        <taxon>Magnoliopsida</taxon>
        <taxon>eudicotyledons</taxon>
        <taxon>Gunneridae</taxon>
        <taxon>Pentapetalae</taxon>
        <taxon>rosids</taxon>
        <taxon>fabids</taxon>
        <taxon>Cucurbitales</taxon>
        <taxon>Cucurbitaceae</taxon>
        <taxon>Benincaseae</taxon>
        <taxon>Cucumis</taxon>
    </lineage>
</organism>
<dbReference type="EMBL" id="SSTD01008482">
    <property type="protein sequence ID" value="TYK15492.1"/>
    <property type="molecule type" value="Genomic_DNA"/>
</dbReference>
<proteinExistence type="predicted"/>
<dbReference type="EMBL" id="SSTE01016125">
    <property type="protein sequence ID" value="KAA0042373.1"/>
    <property type="molecule type" value="Genomic_DNA"/>
</dbReference>
<dbReference type="OrthoDB" id="1938625at2759"/>
<evidence type="ECO:0000313" key="4">
    <source>
        <dbReference type="Proteomes" id="UP000321947"/>
    </source>
</evidence>
<accession>A0A5D3CVE8</accession>
<name>A0A5D3CVE8_CUCMM</name>
<reference evidence="3 4" key="1">
    <citation type="submission" date="2019-08" db="EMBL/GenBank/DDBJ databases">
        <title>Draft genome sequences of two oriental melons (Cucumis melo L. var makuwa).</title>
        <authorList>
            <person name="Kwon S.-Y."/>
        </authorList>
    </citation>
    <scope>NUCLEOTIDE SEQUENCE [LARGE SCALE GENOMIC DNA]</scope>
    <source>
        <strain evidence="4">cv. Chang Bougi</strain>
        <strain evidence="3">cv. SW 3</strain>
        <tissue evidence="2">Leaf</tissue>
    </source>
</reference>
<protein>
    <submittedName>
        <fullName evidence="2">Zf-RVT domain-containing protein</fullName>
    </submittedName>
</protein>